<evidence type="ECO:0000313" key="6">
    <source>
        <dbReference type="EMBL" id="MWC00098.1"/>
    </source>
</evidence>
<dbReference type="Proteomes" id="UP000438182">
    <property type="component" value="Unassembled WGS sequence"/>
</dbReference>
<dbReference type="NCBIfam" id="TIGR01575">
    <property type="entry name" value="rimI"/>
    <property type="match status" value="1"/>
</dbReference>
<protein>
    <submittedName>
        <fullName evidence="6">Ribosomal protein S18-alanine N-acetyltransferase</fullName>
    </submittedName>
</protein>
<keyword evidence="6" id="KW-0689">Ribosomal protein</keyword>
<dbReference type="EMBL" id="WSTA01000100">
    <property type="protein sequence ID" value="MWC00098.1"/>
    <property type="molecule type" value="Genomic_DNA"/>
</dbReference>
<name>A0A6I4P867_9MICO</name>
<proteinExistence type="inferred from homology"/>
<dbReference type="InterPro" id="IPR000182">
    <property type="entry name" value="GNAT_dom"/>
</dbReference>
<organism evidence="6 7">
    <name type="scientific">Agromyces seonyuensis</name>
    <dbReference type="NCBI Taxonomy" id="2662446"/>
    <lineage>
        <taxon>Bacteria</taxon>
        <taxon>Bacillati</taxon>
        <taxon>Actinomycetota</taxon>
        <taxon>Actinomycetes</taxon>
        <taxon>Micrococcales</taxon>
        <taxon>Microbacteriaceae</taxon>
        <taxon>Agromyces</taxon>
    </lineage>
</organism>
<dbReference type="InterPro" id="IPR006464">
    <property type="entry name" value="AcTrfase_RimI/Ard1"/>
</dbReference>
<sequence>MSGPVPRFRAAGADDLDAIMAIESAVFEDDAWSSANMRAELVNPSTYYLVVVDDAAPAESRETALLGYAGLLSGVGAPQADIQTIAVVPEARGLGLGRALMQQLVAVARRRGAEEVFLEVRADNHVAQSLYRSLGFEELGVRRGYYRGGIDALTMRLTVPAPEARPARASSIGPVGSETQQ</sequence>
<dbReference type="Pfam" id="PF00583">
    <property type="entry name" value="Acetyltransf_1"/>
    <property type="match status" value="1"/>
</dbReference>
<accession>A0A6I4P867</accession>
<keyword evidence="4" id="KW-0012">Acyltransferase</keyword>
<keyword evidence="3 6" id="KW-0808">Transferase</keyword>
<comment type="caution">
    <text evidence="6">The sequence shown here is derived from an EMBL/GenBank/DDBJ whole genome shotgun (WGS) entry which is preliminary data.</text>
</comment>
<evidence type="ECO:0000256" key="3">
    <source>
        <dbReference type="ARBA" id="ARBA00022679"/>
    </source>
</evidence>
<dbReference type="PANTHER" id="PTHR43420">
    <property type="entry name" value="ACETYLTRANSFERASE"/>
    <property type="match status" value="1"/>
</dbReference>
<dbReference type="PROSITE" id="PS51186">
    <property type="entry name" value="GNAT"/>
    <property type="match status" value="1"/>
</dbReference>
<dbReference type="PANTHER" id="PTHR43420:SF44">
    <property type="entry name" value="ACETYLTRANSFERASE YPEA"/>
    <property type="match status" value="1"/>
</dbReference>
<dbReference type="Gene3D" id="3.40.630.30">
    <property type="match status" value="1"/>
</dbReference>
<evidence type="ECO:0000256" key="2">
    <source>
        <dbReference type="ARBA" id="ARBA00022490"/>
    </source>
</evidence>
<reference evidence="6 7" key="1">
    <citation type="submission" date="2019-12" db="EMBL/GenBank/DDBJ databases">
        <authorList>
            <person name="Kim Y.S."/>
        </authorList>
    </citation>
    <scope>NUCLEOTIDE SEQUENCE [LARGE SCALE GENOMIC DNA]</scope>
    <source>
        <strain evidence="6 7">MMS17-SY077</strain>
    </source>
</reference>
<dbReference type="InterPro" id="IPR050680">
    <property type="entry name" value="YpeA/RimI_acetyltransf"/>
</dbReference>
<dbReference type="CDD" id="cd04301">
    <property type="entry name" value="NAT_SF"/>
    <property type="match status" value="1"/>
</dbReference>
<keyword evidence="7" id="KW-1185">Reference proteome</keyword>
<dbReference type="SUPFAM" id="SSF55729">
    <property type="entry name" value="Acyl-CoA N-acyltransferases (Nat)"/>
    <property type="match status" value="1"/>
</dbReference>
<keyword evidence="6" id="KW-0687">Ribonucleoprotein</keyword>
<evidence type="ECO:0000256" key="1">
    <source>
        <dbReference type="ARBA" id="ARBA00005395"/>
    </source>
</evidence>
<dbReference type="GO" id="GO:0005840">
    <property type="term" value="C:ribosome"/>
    <property type="evidence" value="ECO:0007669"/>
    <property type="project" value="UniProtKB-KW"/>
</dbReference>
<evidence type="ECO:0000313" key="7">
    <source>
        <dbReference type="Proteomes" id="UP000438182"/>
    </source>
</evidence>
<evidence type="ECO:0000256" key="4">
    <source>
        <dbReference type="ARBA" id="ARBA00023315"/>
    </source>
</evidence>
<evidence type="ECO:0000259" key="5">
    <source>
        <dbReference type="PROSITE" id="PS51186"/>
    </source>
</evidence>
<keyword evidence="2" id="KW-0963">Cytoplasm</keyword>
<dbReference type="GO" id="GO:0008080">
    <property type="term" value="F:N-acetyltransferase activity"/>
    <property type="evidence" value="ECO:0007669"/>
    <property type="project" value="InterPro"/>
</dbReference>
<comment type="similarity">
    <text evidence="1">Belongs to the acetyltransferase family. RimI subfamily.</text>
</comment>
<feature type="domain" description="N-acetyltransferase" evidence="5">
    <location>
        <begin position="6"/>
        <end position="160"/>
    </location>
</feature>
<dbReference type="AlphaFoldDB" id="A0A6I4P867"/>
<dbReference type="InterPro" id="IPR016181">
    <property type="entry name" value="Acyl_CoA_acyltransferase"/>
</dbReference>
<dbReference type="RefSeq" id="WP_160426747.1">
    <property type="nucleotide sequence ID" value="NZ_WSTA01000100.1"/>
</dbReference>
<gene>
    <name evidence="6" type="primary">rimI</name>
    <name evidence="6" type="ORF">GB864_16245</name>
</gene>